<feature type="region of interest" description="Disordered" evidence="1">
    <location>
        <begin position="1"/>
        <end position="30"/>
    </location>
</feature>
<dbReference type="Proteomes" id="UP000824120">
    <property type="component" value="Chromosome 9"/>
</dbReference>
<comment type="caution">
    <text evidence="2">The sequence shown here is derived from an EMBL/GenBank/DDBJ whole genome shotgun (WGS) entry which is preliminary data.</text>
</comment>
<evidence type="ECO:0000313" key="3">
    <source>
        <dbReference type="Proteomes" id="UP000824120"/>
    </source>
</evidence>
<reference evidence="2 3" key="1">
    <citation type="submission" date="2020-09" db="EMBL/GenBank/DDBJ databases">
        <title>De no assembly of potato wild relative species, Solanum commersonii.</title>
        <authorList>
            <person name="Cho K."/>
        </authorList>
    </citation>
    <scope>NUCLEOTIDE SEQUENCE [LARGE SCALE GENOMIC DNA]</scope>
    <source>
        <strain evidence="2">LZ3.2</strain>
        <tissue evidence="2">Leaf</tissue>
    </source>
</reference>
<evidence type="ECO:0000313" key="2">
    <source>
        <dbReference type="EMBL" id="KAG5584880.1"/>
    </source>
</evidence>
<accession>A0A9J5XDB7</accession>
<keyword evidence="3" id="KW-1185">Reference proteome</keyword>
<dbReference type="AlphaFoldDB" id="A0A9J5XDB7"/>
<proteinExistence type="predicted"/>
<protein>
    <submittedName>
        <fullName evidence="2">Uncharacterized protein</fullName>
    </submittedName>
</protein>
<organism evidence="2 3">
    <name type="scientific">Solanum commersonii</name>
    <name type="common">Commerson's wild potato</name>
    <name type="synonym">Commerson's nightshade</name>
    <dbReference type="NCBI Taxonomy" id="4109"/>
    <lineage>
        <taxon>Eukaryota</taxon>
        <taxon>Viridiplantae</taxon>
        <taxon>Streptophyta</taxon>
        <taxon>Embryophyta</taxon>
        <taxon>Tracheophyta</taxon>
        <taxon>Spermatophyta</taxon>
        <taxon>Magnoliopsida</taxon>
        <taxon>eudicotyledons</taxon>
        <taxon>Gunneridae</taxon>
        <taxon>Pentapetalae</taxon>
        <taxon>asterids</taxon>
        <taxon>lamiids</taxon>
        <taxon>Solanales</taxon>
        <taxon>Solanaceae</taxon>
        <taxon>Solanoideae</taxon>
        <taxon>Solaneae</taxon>
        <taxon>Solanum</taxon>
    </lineage>
</organism>
<sequence>ISSGGDGDKSHHLRINQSSMSRKNKKYHSAYRWPREVSSFSQSLPLLWHTYLPTNTIPQAQSLSSNSISSYTPSPTAISSQLSGLSRLRDFSFELDVMVVVATLDEEEDPLELAVRERVRPDRVMIKPDGLS</sequence>
<dbReference type="EMBL" id="JACXVP010000009">
    <property type="protein sequence ID" value="KAG5584880.1"/>
    <property type="molecule type" value="Genomic_DNA"/>
</dbReference>
<gene>
    <name evidence="2" type="ORF">H5410_045314</name>
</gene>
<feature type="compositionally biased region" description="Basic and acidic residues" evidence="1">
    <location>
        <begin position="1"/>
        <end position="10"/>
    </location>
</feature>
<evidence type="ECO:0000256" key="1">
    <source>
        <dbReference type="SAM" id="MobiDB-lite"/>
    </source>
</evidence>
<feature type="non-terminal residue" evidence="2">
    <location>
        <position position="132"/>
    </location>
</feature>
<name>A0A9J5XDB7_SOLCO</name>